<dbReference type="Gene3D" id="1.25.10.10">
    <property type="entry name" value="Leucine-rich Repeat Variant"/>
    <property type="match status" value="1"/>
</dbReference>
<keyword evidence="3" id="KW-0813">Transport</keyword>
<evidence type="ECO:0000259" key="8">
    <source>
        <dbReference type="PROSITE" id="PS50166"/>
    </source>
</evidence>
<dbReference type="InterPro" id="IPR040122">
    <property type="entry name" value="Importin_beta"/>
</dbReference>
<evidence type="ECO:0000256" key="5">
    <source>
        <dbReference type="ARBA" id="ARBA00022737"/>
    </source>
</evidence>
<dbReference type="AlphaFoldDB" id="A0A5E8AZ23"/>
<keyword evidence="7" id="KW-0539">Nucleus</keyword>
<dbReference type="Pfam" id="PF02985">
    <property type="entry name" value="HEAT"/>
    <property type="match status" value="1"/>
</dbReference>
<dbReference type="SMART" id="SM00913">
    <property type="entry name" value="IBN_N"/>
    <property type="match status" value="1"/>
</dbReference>
<keyword evidence="10" id="KW-1185">Reference proteome</keyword>
<organism evidence="9 10">
    <name type="scientific">Magnusiomyces paraingens</name>
    <dbReference type="NCBI Taxonomy" id="2606893"/>
    <lineage>
        <taxon>Eukaryota</taxon>
        <taxon>Fungi</taxon>
        <taxon>Dikarya</taxon>
        <taxon>Ascomycota</taxon>
        <taxon>Saccharomycotina</taxon>
        <taxon>Dipodascomycetes</taxon>
        <taxon>Dipodascales</taxon>
        <taxon>Dipodascaceae</taxon>
        <taxon>Magnusiomyces</taxon>
    </lineage>
</organism>
<dbReference type="SUPFAM" id="SSF48371">
    <property type="entry name" value="ARM repeat"/>
    <property type="match status" value="2"/>
</dbReference>
<evidence type="ECO:0000256" key="4">
    <source>
        <dbReference type="ARBA" id="ARBA00022490"/>
    </source>
</evidence>
<comment type="subcellular location">
    <subcellularLocation>
        <location evidence="2">Cytoplasm</location>
    </subcellularLocation>
    <subcellularLocation>
        <location evidence="1">Nucleus</location>
    </subcellularLocation>
</comment>
<dbReference type="InterPro" id="IPR057672">
    <property type="entry name" value="TPR_IPO4/5"/>
</dbReference>
<dbReference type="InterPro" id="IPR011989">
    <property type="entry name" value="ARM-like"/>
</dbReference>
<protein>
    <recommendedName>
        <fullName evidence="8">Importin N-terminal domain-containing protein</fullName>
    </recommendedName>
</protein>
<dbReference type="GeneID" id="43579085"/>
<sequence length="1112" mass="122897">MDQQFVENLIQTLRNVTAPDTEAIQQASQALQTDFYKSPVIVPALVHILQTNPDKNIRQLAGVEARKLINFRWADLKDDVKAQTKASLLQTTIAEPDSLVRHTSSRVISSIAKQELDDNAWPDLLPALSTSANSSNAAEREVAVYILYTLLEADLAVLTDYITDLVSLFARTINDPESLQVRVSTIMALGEISSILSSFQGNDGQESEIFRSTIPSMVEVLKQVIQANDEKSVSQIFEVFSFLLIADSNLTSQYFADLNNFILNEIAAQSQLSEEFRVPALQYLINAVRSKKVKIQSLKLGPHMVSTAMAIIADYYRENEEDLDDDDDDDINETNPATLSFQLIDTMSTTLPPLQVNAPLLTQFSEYVKSSDPALVRAGFMSLAYAAEGAPDFFAAQISAILPLVVFGLQNPNLHIQSAALFCLFYLGCELRDVISDEHETLLPLVFNIIDNASNIKIGKNACQALNSILECMDRKVITEKYMSTLVPKMLHLFTVIDNLSLKSLVINAISSAAYSAGKNFLPYFEETMKILDPYIALAHNIESLPEAQANLCGTALDTTGSIAASVGKEKFQPFVEPLVDAAYKCMQSNHSRVKESGFICVGTLAKIYGHDFAVVVPKIVEQIYKCLDQNEFSHFEDDSENIGMETDENAIMENLDTSSAIAMEKEYATDTLGDLIESAKQDFPDIKRAISYLISQTQYYFEGLRKASITALWRAYLTWVSLDNEGKWTPGLPATEHTNEITAYIATEIRKDIFELLEGEEDRDVAILICQRLAEGLKIIGPRVLLNEQNLEMLITQILSILTKQHCSQTAFEDEVPEDDEFEESSEYDAVLIDAAFDVVVQIAACLGPQFTQLFPSFAAPILKFTSSQSANERAAAIGTIAEVINGMGTEVSGYTKDLLETLLKALGDRDIEVRSNAAYGLGLLCFFSEDVDTIKAAYPTILSKLQRLLKKVDKATAKFKASEGSNEEGEEDNNARCLSNACGCVARMILKHPGNVPVADVVSVLLSRLPLTDGLEENTPVFELIVELVKSQEPTVISQRETLVKILAQVFEQEVSAKDELTSHTTGIQDIELPFETDEIRAKVIEMLKFLETNQPGLVSSHAVFSQVLA</sequence>
<proteinExistence type="predicted"/>
<evidence type="ECO:0000256" key="7">
    <source>
        <dbReference type="ARBA" id="ARBA00023242"/>
    </source>
</evidence>
<evidence type="ECO:0000313" key="9">
    <source>
        <dbReference type="EMBL" id="VVT44018.1"/>
    </source>
</evidence>
<accession>A0A5E8AZ23</accession>
<dbReference type="GO" id="GO:0031267">
    <property type="term" value="F:small GTPase binding"/>
    <property type="evidence" value="ECO:0007669"/>
    <property type="project" value="InterPro"/>
</dbReference>
<evidence type="ECO:0000313" key="10">
    <source>
        <dbReference type="Proteomes" id="UP000398389"/>
    </source>
</evidence>
<dbReference type="Pfam" id="PF03810">
    <property type="entry name" value="IBN_N"/>
    <property type="match status" value="1"/>
</dbReference>
<dbReference type="EMBL" id="CABVLU010000001">
    <property type="protein sequence ID" value="VVT44018.1"/>
    <property type="molecule type" value="Genomic_DNA"/>
</dbReference>
<dbReference type="OrthoDB" id="7862313at2759"/>
<feature type="domain" description="Importin N-terminal" evidence="8">
    <location>
        <begin position="27"/>
        <end position="94"/>
    </location>
</feature>
<evidence type="ECO:0000256" key="6">
    <source>
        <dbReference type="ARBA" id="ARBA00022927"/>
    </source>
</evidence>
<dbReference type="Pfam" id="PF25780">
    <property type="entry name" value="TPR_IPO5"/>
    <property type="match status" value="1"/>
</dbReference>
<keyword evidence="5" id="KW-0677">Repeat</keyword>
<dbReference type="InterPro" id="IPR016024">
    <property type="entry name" value="ARM-type_fold"/>
</dbReference>
<evidence type="ECO:0000256" key="3">
    <source>
        <dbReference type="ARBA" id="ARBA00022448"/>
    </source>
</evidence>
<reference evidence="9 10" key="1">
    <citation type="submission" date="2019-09" db="EMBL/GenBank/DDBJ databases">
        <authorList>
            <person name="Brejova B."/>
        </authorList>
    </citation>
    <scope>NUCLEOTIDE SEQUENCE [LARGE SCALE GENOMIC DNA]</scope>
</reference>
<dbReference type="InterPro" id="IPR001494">
    <property type="entry name" value="Importin-beta_N"/>
</dbReference>
<keyword evidence="4" id="KW-0963">Cytoplasm</keyword>
<dbReference type="PANTHER" id="PTHR10527">
    <property type="entry name" value="IMPORTIN BETA"/>
    <property type="match status" value="1"/>
</dbReference>
<dbReference type="RefSeq" id="XP_031850876.1">
    <property type="nucleotide sequence ID" value="XM_031994985.1"/>
</dbReference>
<evidence type="ECO:0000256" key="2">
    <source>
        <dbReference type="ARBA" id="ARBA00004496"/>
    </source>
</evidence>
<gene>
    <name evidence="9" type="ORF">SAPINGB_P000261</name>
</gene>
<dbReference type="GO" id="GO:0005634">
    <property type="term" value="C:nucleus"/>
    <property type="evidence" value="ECO:0007669"/>
    <property type="project" value="UniProtKB-SubCell"/>
</dbReference>
<dbReference type="InterPro" id="IPR000357">
    <property type="entry name" value="HEAT"/>
</dbReference>
<dbReference type="GO" id="GO:0006606">
    <property type="term" value="P:protein import into nucleus"/>
    <property type="evidence" value="ECO:0007669"/>
    <property type="project" value="InterPro"/>
</dbReference>
<dbReference type="Proteomes" id="UP000398389">
    <property type="component" value="Unassembled WGS sequence"/>
</dbReference>
<dbReference type="PROSITE" id="PS50166">
    <property type="entry name" value="IMPORTIN_B_NT"/>
    <property type="match status" value="1"/>
</dbReference>
<name>A0A5E8AZ23_9ASCO</name>
<keyword evidence="6" id="KW-0653">Protein transport</keyword>
<evidence type="ECO:0000256" key="1">
    <source>
        <dbReference type="ARBA" id="ARBA00004123"/>
    </source>
</evidence>
<dbReference type="GO" id="GO:0005737">
    <property type="term" value="C:cytoplasm"/>
    <property type="evidence" value="ECO:0007669"/>
    <property type="project" value="UniProtKB-SubCell"/>
</dbReference>